<evidence type="ECO:0000256" key="1">
    <source>
        <dbReference type="SAM" id="MobiDB-lite"/>
    </source>
</evidence>
<dbReference type="EMBL" id="JAOPHQ010003167">
    <property type="protein sequence ID" value="KAK0144070.1"/>
    <property type="molecule type" value="Genomic_DNA"/>
</dbReference>
<feature type="compositionally biased region" description="Gly residues" evidence="1">
    <location>
        <begin position="151"/>
        <end position="163"/>
    </location>
</feature>
<feature type="compositionally biased region" description="Basic and acidic residues" evidence="1">
    <location>
        <begin position="175"/>
        <end position="185"/>
    </location>
</feature>
<dbReference type="Proteomes" id="UP001174136">
    <property type="component" value="Unassembled WGS sequence"/>
</dbReference>
<protein>
    <submittedName>
        <fullName evidence="2">Uncharacterized protein</fullName>
    </submittedName>
</protein>
<name>A0AA47MQ02_MERPO</name>
<evidence type="ECO:0000313" key="2">
    <source>
        <dbReference type="EMBL" id="KAK0144070.1"/>
    </source>
</evidence>
<reference evidence="2" key="1">
    <citation type="journal article" date="2023" name="Front. Mar. Sci.">
        <title>A new Merluccius polli reference genome to investigate the effects of global change in West African waters.</title>
        <authorList>
            <person name="Mateo J.L."/>
            <person name="Blanco-Fernandez C."/>
            <person name="Garcia-Vazquez E."/>
            <person name="Machado-Schiaffino G."/>
        </authorList>
    </citation>
    <scope>NUCLEOTIDE SEQUENCE</scope>
    <source>
        <strain evidence="2">C29</strain>
        <tissue evidence="2">Fin</tissue>
    </source>
</reference>
<proteinExistence type="predicted"/>
<comment type="caution">
    <text evidence="2">The sequence shown here is derived from an EMBL/GenBank/DDBJ whole genome shotgun (WGS) entry which is preliminary data.</text>
</comment>
<dbReference type="AlphaFoldDB" id="A0AA47MQ02"/>
<accession>A0AA47MQ02</accession>
<feature type="compositionally biased region" description="Polar residues" evidence="1">
    <location>
        <begin position="130"/>
        <end position="147"/>
    </location>
</feature>
<sequence>MIIRHKIWVVDNQLYGRGLVRTRVKTDMKYCARIRLHPSDNPLLNSEESQQDIAQPPEDREDKLDAGLSGDQHQPGADQDPQVLQANSDRLATVAGPLDSQSLVLAPHPHREWTGKPALGLCLDPAPPGDSTQALPQGEDQQPSLAQVTPGGPGGDEAGGSGGSPPALVITQAEEVSKDTGPDGK</sequence>
<feature type="region of interest" description="Disordered" evidence="1">
    <location>
        <begin position="116"/>
        <end position="185"/>
    </location>
</feature>
<feature type="compositionally biased region" description="Polar residues" evidence="1">
    <location>
        <begin position="42"/>
        <end position="53"/>
    </location>
</feature>
<organism evidence="2 3">
    <name type="scientific">Merluccius polli</name>
    <name type="common">Benguela hake</name>
    <name type="synonym">Merluccius cadenati</name>
    <dbReference type="NCBI Taxonomy" id="89951"/>
    <lineage>
        <taxon>Eukaryota</taxon>
        <taxon>Metazoa</taxon>
        <taxon>Chordata</taxon>
        <taxon>Craniata</taxon>
        <taxon>Vertebrata</taxon>
        <taxon>Euteleostomi</taxon>
        <taxon>Actinopterygii</taxon>
        <taxon>Neopterygii</taxon>
        <taxon>Teleostei</taxon>
        <taxon>Neoteleostei</taxon>
        <taxon>Acanthomorphata</taxon>
        <taxon>Zeiogadaria</taxon>
        <taxon>Gadariae</taxon>
        <taxon>Gadiformes</taxon>
        <taxon>Gadoidei</taxon>
        <taxon>Merlucciidae</taxon>
        <taxon>Merluccius</taxon>
    </lineage>
</organism>
<feature type="region of interest" description="Disordered" evidence="1">
    <location>
        <begin position="39"/>
        <end position="95"/>
    </location>
</feature>
<keyword evidence="3" id="KW-1185">Reference proteome</keyword>
<gene>
    <name evidence="2" type="ORF">N1851_017567</name>
</gene>
<evidence type="ECO:0000313" key="3">
    <source>
        <dbReference type="Proteomes" id="UP001174136"/>
    </source>
</evidence>